<sequence length="230" mass="26270">MPSHDLNGNHQDPGNLPMREHLNVQEVRFTAMQGDATSSSWVTASITLYEVRNSDAGPNTAYWALGIYPHGGSHRAQMVYLTGDDWIIKWEEMIHFVMFVCTSGESAQTTRYCLIIDAHSEYLKLLYMCSNIRIPSTTIAPALDDYKRSAPFYGKQPSNGFVAWRCIGEMNCPRHGKNGETILKRTPGPREIIHRTHPRTIWEEIFHIQILRMNWTFASAIPFVSARKQD</sequence>
<accession>A0A1Y2IZZ8</accession>
<dbReference type="Proteomes" id="UP000193067">
    <property type="component" value="Unassembled WGS sequence"/>
</dbReference>
<name>A0A1Y2IZZ8_TRAC3</name>
<reference evidence="1 2" key="1">
    <citation type="journal article" date="2015" name="Biotechnol. Biofuels">
        <title>Enhanced degradation of softwood versus hardwood by the white-rot fungus Pycnoporus coccineus.</title>
        <authorList>
            <person name="Couturier M."/>
            <person name="Navarro D."/>
            <person name="Chevret D."/>
            <person name="Henrissat B."/>
            <person name="Piumi F."/>
            <person name="Ruiz-Duenas F.J."/>
            <person name="Martinez A.T."/>
            <person name="Grigoriev I.V."/>
            <person name="Riley R."/>
            <person name="Lipzen A."/>
            <person name="Berrin J.G."/>
            <person name="Master E.R."/>
            <person name="Rosso M.N."/>
        </authorList>
    </citation>
    <scope>NUCLEOTIDE SEQUENCE [LARGE SCALE GENOMIC DNA]</scope>
    <source>
        <strain evidence="1 2">BRFM310</strain>
    </source>
</reference>
<gene>
    <name evidence="1" type="ORF">PYCCODRAFT_1423044</name>
</gene>
<evidence type="ECO:0000313" key="2">
    <source>
        <dbReference type="Proteomes" id="UP000193067"/>
    </source>
</evidence>
<dbReference type="AlphaFoldDB" id="A0A1Y2IZZ8"/>
<dbReference type="OrthoDB" id="2744021at2759"/>
<dbReference type="EMBL" id="KZ084091">
    <property type="protein sequence ID" value="OSD06154.1"/>
    <property type="molecule type" value="Genomic_DNA"/>
</dbReference>
<keyword evidence="2" id="KW-1185">Reference proteome</keyword>
<evidence type="ECO:0000313" key="1">
    <source>
        <dbReference type="EMBL" id="OSD06154.1"/>
    </source>
</evidence>
<proteinExistence type="predicted"/>
<protein>
    <submittedName>
        <fullName evidence="1">Uncharacterized protein</fullName>
    </submittedName>
</protein>
<organism evidence="1 2">
    <name type="scientific">Trametes coccinea (strain BRFM310)</name>
    <name type="common">Pycnoporus coccineus</name>
    <dbReference type="NCBI Taxonomy" id="1353009"/>
    <lineage>
        <taxon>Eukaryota</taxon>
        <taxon>Fungi</taxon>
        <taxon>Dikarya</taxon>
        <taxon>Basidiomycota</taxon>
        <taxon>Agaricomycotina</taxon>
        <taxon>Agaricomycetes</taxon>
        <taxon>Polyporales</taxon>
        <taxon>Polyporaceae</taxon>
        <taxon>Trametes</taxon>
    </lineage>
</organism>